<organism evidence="2 3">
    <name type="scientific">Fonsecaea erecta</name>
    <dbReference type="NCBI Taxonomy" id="1367422"/>
    <lineage>
        <taxon>Eukaryota</taxon>
        <taxon>Fungi</taxon>
        <taxon>Dikarya</taxon>
        <taxon>Ascomycota</taxon>
        <taxon>Pezizomycotina</taxon>
        <taxon>Eurotiomycetes</taxon>
        <taxon>Chaetothyriomycetidae</taxon>
        <taxon>Chaetothyriales</taxon>
        <taxon>Herpotrichiellaceae</taxon>
        <taxon>Fonsecaea</taxon>
    </lineage>
</organism>
<keyword evidence="3" id="KW-1185">Reference proteome</keyword>
<feature type="compositionally biased region" description="Basic and acidic residues" evidence="1">
    <location>
        <begin position="1"/>
        <end position="27"/>
    </location>
</feature>
<protein>
    <submittedName>
        <fullName evidence="2">Uncharacterized protein</fullName>
    </submittedName>
</protein>
<feature type="compositionally biased region" description="Polar residues" evidence="1">
    <location>
        <begin position="126"/>
        <end position="136"/>
    </location>
</feature>
<feature type="compositionally biased region" description="Basic and acidic residues" evidence="1">
    <location>
        <begin position="137"/>
        <end position="154"/>
    </location>
</feature>
<evidence type="ECO:0000313" key="2">
    <source>
        <dbReference type="EMBL" id="OAP62049.1"/>
    </source>
</evidence>
<dbReference type="EMBL" id="LVYI01000003">
    <property type="protein sequence ID" value="OAP62049.1"/>
    <property type="molecule type" value="Genomic_DNA"/>
</dbReference>
<dbReference type="RefSeq" id="XP_018695416.1">
    <property type="nucleotide sequence ID" value="XM_018835766.1"/>
</dbReference>
<dbReference type="AlphaFoldDB" id="A0A178ZQE8"/>
<proteinExistence type="predicted"/>
<evidence type="ECO:0000313" key="3">
    <source>
        <dbReference type="Proteomes" id="UP000078343"/>
    </source>
</evidence>
<feature type="region of interest" description="Disordered" evidence="1">
    <location>
        <begin position="1"/>
        <end position="154"/>
    </location>
</feature>
<name>A0A178ZQE8_9EURO</name>
<dbReference type="Proteomes" id="UP000078343">
    <property type="component" value="Unassembled WGS sequence"/>
</dbReference>
<evidence type="ECO:0000256" key="1">
    <source>
        <dbReference type="SAM" id="MobiDB-lite"/>
    </source>
</evidence>
<accession>A0A178ZQE8</accession>
<dbReference type="OrthoDB" id="4159117at2759"/>
<dbReference type="GeneID" id="30008421"/>
<reference evidence="2 3" key="1">
    <citation type="submission" date="2016-04" db="EMBL/GenBank/DDBJ databases">
        <title>Draft genome of Fonsecaea erecta CBS 125763.</title>
        <authorList>
            <person name="Weiss V.A."/>
            <person name="Vicente V.A."/>
            <person name="Raittz R.T."/>
            <person name="Moreno L.F."/>
            <person name="De Souza E.M."/>
            <person name="Pedrosa F.O."/>
            <person name="Steffens M.B."/>
            <person name="Faoro H."/>
            <person name="Tadra-Sfeir M.Z."/>
            <person name="Najafzadeh M.J."/>
            <person name="Felipe M.S."/>
            <person name="Teixeira M."/>
            <person name="Sun J."/>
            <person name="Xi L."/>
            <person name="Gomes R."/>
            <person name="De Azevedo C.M."/>
            <person name="Salgado C.G."/>
            <person name="Da Silva M.B."/>
            <person name="Nascimento M.F."/>
            <person name="Queiroz-Telles F."/>
            <person name="Attili D.S."/>
            <person name="Gorbushina A."/>
        </authorList>
    </citation>
    <scope>NUCLEOTIDE SEQUENCE [LARGE SCALE GENOMIC DNA]</scope>
    <source>
        <strain evidence="2 3">CBS 125763</strain>
    </source>
</reference>
<sequence length="154" mass="17022">MDHRKEQETGRQRMRDLFQQRELDRGSLHHKRIFKTPEEEAKAKQAVRFTPNAQARNLRELTATRGQAPAFDEDIWDGERRRPPTSDSGSVSPRTRVDQDDGCGTTTGKNGGGGNGEKSSGGEGNPKSQASQTGNVSDKKNSHSRTAADKQKSF</sequence>
<feature type="compositionally biased region" description="Gly residues" evidence="1">
    <location>
        <begin position="109"/>
        <end position="124"/>
    </location>
</feature>
<gene>
    <name evidence="2" type="ORF">AYL99_04252</name>
</gene>
<comment type="caution">
    <text evidence="2">The sequence shown here is derived from an EMBL/GenBank/DDBJ whole genome shotgun (WGS) entry which is preliminary data.</text>
</comment>